<accession>A0A0B7ADX4</accession>
<name>A0A0B7ADX4_9EUPU</name>
<organism evidence="1">
    <name type="scientific">Arion vulgaris</name>
    <dbReference type="NCBI Taxonomy" id="1028688"/>
    <lineage>
        <taxon>Eukaryota</taxon>
        <taxon>Metazoa</taxon>
        <taxon>Spiralia</taxon>
        <taxon>Lophotrochozoa</taxon>
        <taxon>Mollusca</taxon>
        <taxon>Gastropoda</taxon>
        <taxon>Heterobranchia</taxon>
        <taxon>Euthyneura</taxon>
        <taxon>Panpulmonata</taxon>
        <taxon>Eupulmonata</taxon>
        <taxon>Stylommatophora</taxon>
        <taxon>Helicina</taxon>
        <taxon>Arionoidea</taxon>
        <taxon>Arionidae</taxon>
        <taxon>Arion</taxon>
    </lineage>
</organism>
<feature type="non-terminal residue" evidence="1">
    <location>
        <position position="1"/>
    </location>
</feature>
<gene>
    <name evidence="1" type="primary">ORF112625</name>
</gene>
<evidence type="ECO:0000313" key="1">
    <source>
        <dbReference type="EMBL" id="CEK78928.1"/>
    </source>
</evidence>
<sequence>SYLKYACLVCVNWQDKIPDTEVLFRTKIPIINTLFQKAWVKWAGHLRMPDIRIPKQLMWSDDQLGTGKNALTDWLS</sequence>
<proteinExistence type="predicted"/>
<reference evidence="1" key="1">
    <citation type="submission" date="2014-12" db="EMBL/GenBank/DDBJ databases">
        <title>Insight into the proteome of Arion vulgaris.</title>
        <authorList>
            <person name="Aradska J."/>
            <person name="Bulat T."/>
            <person name="Smidak R."/>
            <person name="Sarate P."/>
            <person name="Gangsoo J."/>
            <person name="Sialana F."/>
            <person name="Bilban M."/>
            <person name="Lubec G."/>
        </authorList>
    </citation>
    <scope>NUCLEOTIDE SEQUENCE</scope>
    <source>
        <tissue evidence="1">Skin</tissue>
    </source>
</reference>
<protein>
    <submittedName>
        <fullName evidence="1">Uncharacterized protein</fullName>
    </submittedName>
</protein>
<dbReference type="AlphaFoldDB" id="A0A0B7ADX4"/>
<dbReference type="EMBL" id="HACG01032063">
    <property type="protein sequence ID" value="CEK78928.1"/>
    <property type="molecule type" value="Transcribed_RNA"/>
</dbReference>